<sequence>MPIYYEKYWPHINRGHGHLILMFSLPFPV</sequence>
<proteinExistence type="predicted"/>
<evidence type="ECO:0000313" key="1">
    <source>
        <dbReference type="EMBL" id="JAD60470.1"/>
    </source>
</evidence>
<accession>A0A0A9BGV9</accession>
<organism evidence="1">
    <name type="scientific">Arundo donax</name>
    <name type="common">Giant reed</name>
    <name type="synonym">Donax arundinaceus</name>
    <dbReference type="NCBI Taxonomy" id="35708"/>
    <lineage>
        <taxon>Eukaryota</taxon>
        <taxon>Viridiplantae</taxon>
        <taxon>Streptophyta</taxon>
        <taxon>Embryophyta</taxon>
        <taxon>Tracheophyta</taxon>
        <taxon>Spermatophyta</taxon>
        <taxon>Magnoliopsida</taxon>
        <taxon>Liliopsida</taxon>
        <taxon>Poales</taxon>
        <taxon>Poaceae</taxon>
        <taxon>PACMAD clade</taxon>
        <taxon>Arundinoideae</taxon>
        <taxon>Arundineae</taxon>
        <taxon>Arundo</taxon>
    </lineage>
</organism>
<protein>
    <submittedName>
        <fullName evidence="1">Uncharacterized protein</fullName>
    </submittedName>
</protein>
<reference evidence="1" key="1">
    <citation type="submission" date="2014-09" db="EMBL/GenBank/DDBJ databases">
        <authorList>
            <person name="Magalhaes I.L.F."/>
            <person name="Oliveira U."/>
            <person name="Santos F.R."/>
            <person name="Vidigal T.H.D.A."/>
            <person name="Brescovit A.D."/>
            <person name="Santos A.J."/>
        </authorList>
    </citation>
    <scope>NUCLEOTIDE SEQUENCE</scope>
    <source>
        <tissue evidence="1">Shoot tissue taken approximately 20 cm above the soil surface</tissue>
    </source>
</reference>
<name>A0A0A9BGV9_ARUDO</name>
<dbReference type="AlphaFoldDB" id="A0A0A9BGV9"/>
<reference evidence="1" key="2">
    <citation type="journal article" date="2015" name="Data Brief">
        <title>Shoot transcriptome of the giant reed, Arundo donax.</title>
        <authorList>
            <person name="Barrero R.A."/>
            <person name="Guerrero F.D."/>
            <person name="Moolhuijzen P."/>
            <person name="Goolsby J.A."/>
            <person name="Tidwell J."/>
            <person name="Bellgard S.E."/>
            <person name="Bellgard M.I."/>
        </authorList>
    </citation>
    <scope>NUCLEOTIDE SEQUENCE</scope>
    <source>
        <tissue evidence="1">Shoot tissue taken approximately 20 cm above the soil surface</tissue>
    </source>
</reference>
<dbReference type="EMBL" id="GBRH01237425">
    <property type="protein sequence ID" value="JAD60470.1"/>
    <property type="molecule type" value="Transcribed_RNA"/>
</dbReference>